<reference evidence="2" key="1">
    <citation type="journal article" date="2023" name="GigaByte">
        <title>Genome assembly of the bearded iris, Iris pallida Lam.</title>
        <authorList>
            <person name="Bruccoleri R.E."/>
            <person name="Oakeley E.J."/>
            <person name="Faust A.M.E."/>
            <person name="Altorfer M."/>
            <person name="Dessus-Babus S."/>
            <person name="Burckhardt D."/>
            <person name="Oertli M."/>
            <person name="Naumann U."/>
            <person name="Petersen F."/>
            <person name="Wong J."/>
        </authorList>
    </citation>
    <scope>NUCLEOTIDE SEQUENCE</scope>
    <source>
        <strain evidence="2">GSM-AAB239-AS_SAM_17_03QT</strain>
    </source>
</reference>
<dbReference type="Proteomes" id="UP001140949">
    <property type="component" value="Unassembled WGS sequence"/>
</dbReference>
<dbReference type="GO" id="GO:0000940">
    <property type="term" value="C:outer kinetochore"/>
    <property type="evidence" value="ECO:0007669"/>
    <property type="project" value="TreeGrafter"/>
</dbReference>
<dbReference type="GO" id="GO:0031110">
    <property type="term" value="P:regulation of microtubule polymerization or depolymerization"/>
    <property type="evidence" value="ECO:0007669"/>
    <property type="project" value="TreeGrafter"/>
</dbReference>
<protein>
    <submittedName>
        <fullName evidence="2">Spindle and kinetochore-associated protein 1-like protein isoform X4</fullName>
    </submittedName>
</protein>
<dbReference type="GO" id="GO:0072686">
    <property type="term" value="C:mitotic spindle"/>
    <property type="evidence" value="ECO:0007669"/>
    <property type="project" value="TreeGrafter"/>
</dbReference>
<dbReference type="Pfam" id="PF07160">
    <property type="entry name" value="SKA1"/>
    <property type="match status" value="1"/>
</dbReference>
<evidence type="ECO:0000313" key="2">
    <source>
        <dbReference type="EMBL" id="KAJ6833447.1"/>
    </source>
</evidence>
<comment type="similarity">
    <text evidence="1">Belongs to the SKA1 family.</text>
</comment>
<gene>
    <name evidence="2" type="ORF">M6B38_339985</name>
</gene>
<evidence type="ECO:0000256" key="1">
    <source>
        <dbReference type="ARBA" id="ARBA00006836"/>
    </source>
</evidence>
<proteinExistence type="inferred from homology"/>
<organism evidence="2 3">
    <name type="scientific">Iris pallida</name>
    <name type="common">Sweet iris</name>
    <dbReference type="NCBI Taxonomy" id="29817"/>
    <lineage>
        <taxon>Eukaryota</taxon>
        <taxon>Viridiplantae</taxon>
        <taxon>Streptophyta</taxon>
        <taxon>Embryophyta</taxon>
        <taxon>Tracheophyta</taxon>
        <taxon>Spermatophyta</taxon>
        <taxon>Magnoliopsida</taxon>
        <taxon>Liliopsida</taxon>
        <taxon>Asparagales</taxon>
        <taxon>Iridaceae</taxon>
        <taxon>Iridoideae</taxon>
        <taxon>Irideae</taxon>
        <taxon>Iris</taxon>
    </lineage>
</organism>
<dbReference type="GO" id="GO:0005876">
    <property type="term" value="C:spindle microtubule"/>
    <property type="evidence" value="ECO:0007669"/>
    <property type="project" value="TreeGrafter"/>
</dbReference>
<dbReference type="PANTHER" id="PTHR28573">
    <property type="entry name" value="SPINDLE AND KINETOCHORE-ASSOCIATED PROTEIN 1"/>
    <property type="match status" value="1"/>
</dbReference>
<name>A0AAX6GYQ7_IRIPA</name>
<evidence type="ECO:0000313" key="3">
    <source>
        <dbReference type="Proteomes" id="UP001140949"/>
    </source>
</evidence>
<sequence length="66" mass="7578">MRGRLTLDKINIAINEIAMHADSNFQLITVPKKKLAEDSWGIRLWNLGILRWLNLLKESVFSSGQI</sequence>
<dbReference type="GO" id="GO:0008017">
    <property type="term" value="F:microtubule binding"/>
    <property type="evidence" value="ECO:0007669"/>
    <property type="project" value="InterPro"/>
</dbReference>
<keyword evidence="3" id="KW-1185">Reference proteome</keyword>
<dbReference type="EMBL" id="JANAVB010015000">
    <property type="protein sequence ID" value="KAJ6833447.1"/>
    <property type="molecule type" value="Genomic_DNA"/>
</dbReference>
<dbReference type="InterPro" id="IPR009829">
    <property type="entry name" value="SKA1"/>
</dbReference>
<dbReference type="GO" id="GO:0007059">
    <property type="term" value="P:chromosome segregation"/>
    <property type="evidence" value="ECO:0007669"/>
    <property type="project" value="InterPro"/>
</dbReference>
<dbReference type="Gene3D" id="1.10.10.1890">
    <property type="entry name" value="Ska1 microtubule binding domain-like"/>
    <property type="match status" value="1"/>
</dbReference>
<dbReference type="GO" id="GO:0000278">
    <property type="term" value="P:mitotic cell cycle"/>
    <property type="evidence" value="ECO:0007669"/>
    <property type="project" value="TreeGrafter"/>
</dbReference>
<dbReference type="GO" id="GO:0051301">
    <property type="term" value="P:cell division"/>
    <property type="evidence" value="ECO:0007669"/>
    <property type="project" value="InterPro"/>
</dbReference>
<accession>A0AAX6GYQ7</accession>
<reference evidence="2" key="2">
    <citation type="submission" date="2023-04" db="EMBL/GenBank/DDBJ databases">
        <authorList>
            <person name="Bruccoleri R.E."/>
            <person name="Oakeley E.J."/>
            <person name="Faust A.-M."/>
            <person name="Dessus-Babus S."/>
            <person name="Altorfer M."/>
            <person name="Burckhardt D."/>
            <person name="Oertli M."/>
            <person name="Naumann U."/>
            <person name="Petersen F."/>
            <person name="Wong J."/>
        </authorList>
    </citation>
    <scope>NUCLEOTIDE SEQUENCE</scope>
    <source>
        <strain evidence="2">GSM-AAB239-AS_SAM_17_03QT</strain>
        <tissue evidence="2">Leaf</tissue>
    </source>
</reference>
<dbReference type="InterPro" id="IPR042031">
    <property type="entry name" value="SKA1_MBD_sf"/>
</dbReference>
<comment type="caution">
    <text evidence="2">The sequence shown here is derived from an EMBL/GenBank/DDBJ whole genome shotgun (WGS) entry which is preliminary data.</text>
</comment>
<dbReference type="PANTHER" id="PTHR28573:SF1">
    <property type="entry name" value="SPINDLE AND KINETOCHORE-ASSOCIATED PROTEIN 1"/>
    <property type="match status" value="1"/>
</dbReference>
<dbReference type="AlphaFoldDB" id="A0AAX6GYQ7"/>